<feature type="transmembrane region" description="Helical" evidence="1">
    <location>
        <begin position="46"/>
        <end position="64"/>
    </location>
</feature>
<reference evidence="2 3" key="1">
    <citation type="submission" date="2021-03" db="EMBL/GenBank/DDBJ databases">
        <title>Complete genome of Streptomyces formicae strain 1H-GS9 (DSM 100524).</title>
        <authorList>
            <person name="Atanasov K.E."/>
            <person name="Altabella T."/>
            <person name="Ferrer A."/>
        </authorList>
    </citation>
    <scope>NUCLEOTIDE SEQUENCE [LARGE SCALE GENOMIC DNA]</scope>
    <source>
        <strain evidence="2 3">1H-GS9</strain>
    </source>
</reference>
<evidence type="ECO:0000313" key="3">
    <source>
        <dbReference type="Proteomes" id="UP000828924"/>
    </source>
</evidence>
<keyword evidence="1" id="KW-0812">Transmembrane</keyword>
<dbReference type="RefSeq" id="WP_242328751.1">
    <property type="nucleotide sequence ID" value="NZ_CP071872.1"/>
</dbReference>
<keyword evidence="1" id="KW-1133">Transmembrane helix</keyword>
<name>A0ABY3WCF8_9ACTN</name>
<organism evidence="2 3">
    <name type="scientific">Streptomyces formicae</name>
    <dbReference type="NCBI Taxonomy" id="1616117"/>
    <lineage>
        <taxon>Bacteria</taxon>
        <taxon>Bacillati</taxon>
        <taxon>Actinomycetota</taxon>
        <taxon>Actinomycetes</taxon>
        <taxon>Kitasatosporales</taxon>
        <taxon>Streptomycetaceae</taxon>
        <taxon>Streptomyces</taxon>
    </lineage>
</organism>
<sequence>MRPSSPGAPRPPAPARDFSGAVHGSLLAASVIATAGALGPYPKLQLTIMLITTGLVFWLIHVYSRLVGHRLASEDLSWRQVREEARKEWPIAEAAFPPAAAVAVSPLLDLGPNDTVWLALGVALAGQVCWATAAVVRAGAARRLVVVTGAVNLLLGLVLVAMKAAVSH</sequence>
<keyword evidence="1" id="KW-0472">Membrane</keyword>
<accession>A0ABY3WCF8</accession>
<dbReference type="EMBL" id="CP071872">
    <property type="protein sequence ID" value="UNM10258.1"/>
    <property type="molecule type" value="Genomic_DNA"/>
</dbReference>
<gene>
    <name evidence="2" type="ORF">J4032_00885</name>
</gene>
<dbReference type="Proteomes" id="UP000828924">
    <property type="component" value="Chromosome"/>
</dbReference>
<evidence type="ECO:0000313" key="2">
    <source>
        <dbReference type="EMBL" id="UNM10258.1"/>
    </source>
</evidence>
<feature type="transmembrane region" description="Helical" evidence="1">
    <location>
        <begin position="20"/>
        <end position="39"/>
    </location>
</feature>
<feature type="transmembrane region" description="Helical" evidence="1">
    <location>
        <begin position="144"/>
        <end position="166"/>
    </location>
</feature>
<proteinExistence type="predicted"/>
<evidence type="ECO:0008006" key="4">
    <source>
        <dbReference type="Google" id="ProtNLM"/>
    </source>
</evidence>
<protein>
    <recommendedName>
        <fullName evidence="4">Integral membrane protein</fullName>
    </recommendedName>
</protein>
<keyword evidence="3" id="KW-1185">Reference proteome</keyword>
<evidence type="ECO:0000256" key="1">
    <source>
        <dbReference type="SAM" id="Phobius"/>
    </source>
</evidence>
<feature type="transmembrane region" description="Helical" evidence="1">
    <location>
        <begin position="116"/>
        <end position="137"/>
    </location>
</feature>